<proteinExistence type="predicted"/>
<dbReference type="AlphaFoldDB" id="A0A0B1TN95"/>
<dbReference type="EMBL" id="KN549568">
    <property type="protein sequence ID" value="KHJ96880.1"/>
    <property type="molecule type" value="Genomic_DNA"/>
</dbReference>
<organism evidence="1 2">
    <name type="scientific">Oesophagostomum dentatum</name>
    <name type="common">Nodular worm</name>
    <dbReference type="NCBI Taxonomy" id="61180"/>
    <lineage>
        <taxon>Eukaryota</taxon>
        <taxon>Metazoa</taxon>
        <taxon>Ecdysozoa</taxon>
        <taxon>Nematoda</taxon>
        <taxon>Chromadorea</taxon>
        <taxon>Rhabditida</taxon>
        <taxon>Rhabditina</taxon>
        <taxon>Rhabditomorpha</taxon>
        <taxon>Strongyloidea</taxon>
        <taxon>Strongylidae</taxon>
        <taxon>Oesophagostomum</taxon>
    </lineage>
</organism>
<reference evidence="1 2" key="1">
    <citation type="submission" date="2014-03" db="EMBL/GenBank/DDBJ databases">
        <title>Draft genome of the hookworm Oesophagostomum dentatum.</title>
        <authorList>
            <person name="Mitreva M."/>
        </authorList>
    </citation>
    <scope>NUCLEOTIDE SEQUENCE [LARGE SCALE GENOMIC DNA]</scope>
    <source>
        <strain evidence="1 2">OD-Hann</strain>
    </source>
</reference>
<evidence type="ECO:0000313" key="1">
    <source>
        <dbReference type="EMBL" id="KHJ96880.1"/>
    </source>
</evidence>
<feature type="non-terminal residue" evidence="1">
    <location>
        <position position="1"/>
    </location>
</feature>
<keyword evidence="2" id="KW-1185">Reference proteome</keyword>
<name>A0A0B1TN95_OESDE</name>
<dbReference type="Proteomes" id="UP000053660">
    <property type="component" value="Unassembled WGS sequence"/>
</dbReference>
<sequence length="134" mass="15163">VYKENVDRSRSDSGLHLLSVRPVATNYTVTAGYLITFVIISPETNPTKQVRTLRLSWVTCHNWRTGPGRKEVSFPLSNTLKRNLLKCISPLRSMDQCSHYGLDQFLLCTLVIMPSVTKPWFVTGRNIRTAGVQP</sequence>
<protein>
    <submittedName>
        <fullName evidence="1">Uncharacterized protein</fullName>
    </submittedName>
</protein>
<gene>
    <name evidence="1" type="ORF">OESDEN_03151</name>
</gene>
<evidence type="ECO:0000313" key="2">
    <source>
        <dbReference type="Proteomes" id="UP000053660"/>
    </source>
</evidence>
<accession>A0A0B1TN95</accession>